<accession>A0ABS1ZDJ1</accession>
<keyword evidence="2" id="KW-1185">Reference proteome</keyword>
<gene>
    <name evidence="1" type="ORF">GYN02_05000</name>
</gene>
<evidence type="ECO:0000313" key="2">
    <source>
        <dbReference type="Proteomes" id="UP000809529"/>
    </source>
</evidence>
<dbReference type="InterPro" id="IPR011990">
    <property type="entry name" value="TPR-like_helical_dom_sf"/>
</dbReference>
<comment type="caution">
    <text evidence="1">The sequence shown here is derived from an EMBL/GenBank/DDBJ whole genome shotgun (WGS) entry which is preliminary data.</text>
</comment>
<dbReference type="EMBL" id="JAAEBW010000002">
    <property type="protein sequence ID" value="MBM1194536.1"/>
    <property type="molecule type" value="Genomic_DNA"/>
</dbReference>
<name>A0ABS1ZDJ1_9PSED</name>
<dbReference type="Proteomes" id="UP000809529">
    <property type="component" value="Unassembled WGS sequence"/>
</dbReference>
<dbReference type="InterPro" id="IPR010323">
    <property type="entry name" value="DUF924"/>
</dbReference>
<sequence length="186" mass="21556">MITIDSNVQPSAHSVIEFWKQAGPKHWFAKDEAFDNRFRDVFFIPHFQAARRELAHWMSAPDSALALLILLDQYPRNAFRGTGHMFATDPLARFYARQMIEAGMDKQIEASLRVFCYLPFEHSEDWADQQLSVKLHQDFEPKDVKWAKDHADIIEKFGRFPHRNEVLGRETTDEERAFLASGGFAG</sequence>
<evidence type="ECO:0000313" key="1">
    <source>
        <dbReference type="EMBL" id="MBM1194536.1"/>
    </source>
</evidence>
<dbReference type="Gene3D" id="1.20.58.320">
    <property type="entry name" value="TPR-like"/>
    <property type="match status" value="1"/>
</dbReference>
<organism evidence="1 2">
    <name type="scientific">Pseudomonas weihenstephanensis</name>
    <dbReference type="NCBI Taxonomy" id="1608994"/>
    <lineage>
        <taxon>Bacteria</taxon>
        <taxon>Pseudomonadati</taxon>
        <taxon>Pseudomonadota</taxon>
        <taxon>Gammaproteobacteria</taxon>
        <taxon>Pseudomonadales</taxon>
        <taxon>Pseudomonadaceae</taxon>
        <taxon>Pseudomonas</taxon>
    </lineage>
</organism>
<dbReference type="SUPFAM" id="SSF48452">
    <property type="entry name" value="TPR-like"/>
    <property type="match status" value="1"/>
</dbReference>
<proteinExistence type="predicted"/>
<protein>
    <submittedName>
        <fullName evidence="1">DUF924 family protein</fullName>
    </submittedName>
</protein>
<dbReference type="Gene3D" id="1.25.40.10">
    <property type="entry name" value="Tetratricopeptide repeat domain"/>
    <property type="match status" value="1"/>
</dbReference>
<dbReference type="Pfam" id="PF06041">
    <property type="entry name" value="DUF924"/>
    <property type="match status" value="1"/>
</dbReference>
<reference evidence="1 2" key="1">
    <citation type="submission" date="2020-01" db="EMBL/GenBank/DDBJ databases">
        <title>Comparative genomics of meat spoilage bacteria.</title>
        <authorList>
            <person name="Hilgarth M."/>
            <person name="Vogel R.F."/>
        </authorList>
    </citation>
    <scope>NUCLEOTIDE SEQUENCE [LARGE SCALE GENOMIC DNA]</scope>
    <source>
        <strain evidence="1 2">TMW2.2077</strain>
    </source>
</reference>